<keyword evidence="5" id="KW-0489">Methyltransferase</keyword>
<sequence length="240" mass="26498">MPVSISLAQTSLAVIILGSSVGTYIALSPPNPSSSSTVPSTGDSIRWLNLANKHTTKIALAPLGLLALHTSCLTYFHPSIPPFILRHGAENNLNTKLITWSAATSIPLALVFCCGIPLRLISHTSLGKNFTFTLAEPDRLTTTGVYRYVQHPSYTGLVVLIVCNVALLGRMDGVLSCWFRSSWYQILTTTEWIAAPIGLSMLLFGIWTRVREEEGMLHDKFAFNWEKWHVSTARLIPWMS</sequence>
<dbReference type="GO" id="GO:0005789">
    <property type="term" value="C:endoplasmic reticulum membrane"/>
    <property type="evidence" value="ECO:0007669"/>
    <property type="project" value="UniProtKB-SubCell"/>
</dbReference>
<keyword evidence="5" id="KW-0808">Transferase</keyword>
<name>A0A9P4PZJ0_9PEZI</name>
<keyword evidence="5" id="KW-0949">S-adenosyl-L-methionine</keyword>
<dbReference type="GO" id="GO:0004671">
    <property type="term" value="F:protein C-terminal S-isoprenylcysteine carboxyl O-methyltransferase activity"/>
    <property type="evidence" value="ECO:0007669"/>
    <property type="project" value="UniProtKB-EC"/>
</dbReference>
<dbReference type="GO" id="GO:0032259">
    <property type="term" value="P:methylation"/>
    <property type="evidence" value="ECO:0007669"/>
    <property type="project" value="UniProtKB-KW"/>
</dbReference>
<comment type="subcellular location">
    <subcellularLocation>
        <location evidence="5">Endoplasmic reticulum membrane</location>
        <topology evidence="5">Multi-pass membrane protein</topology>
    </subcellularLocation>
    <subcellularLocation>
        <location evidence="1">Membrane</location>
        <topology evidence="1">Multi-pass membrane protein</topology>
    </subcellularLocation>
</comment>
<keyword evidence="4 5" id="KW-0472">Membrane</keyword>
<feature type="transmembrane region" description="Helical" evidence="5">
    <location>
        <begin position="58"/>
        <end position="77"/>
    </location>
</feature>
<dbReference type="InterPro" id="IPR007269">
    <property type="entry name" value="ICMT_MeTrfase"/>
</dbReference>
<keyword evidence="3 5" id="KW-1133">Transmembrane helix</keyword>
<dbReference type="OrthoDB" id="422086at2759"/>
<protein>
    <recommendedName>
        <fullName evidence="5">Protein-S-isoprenylcysteine O-methyltransferase</fullName>
        <ecNumber evidence="5">2.1.1.100</ecNumber>
    </recommendedName>
</protein>
<dbReference type="EC" id="2.1.1.100" evidence="5"/>
<feature type="transmembrane region" description="Helical" evidence="5">
    <location>
        <begin position="97"/>
        <end position="118"/>
    </location>
</feature>
<evidence type="ECO:0000256" key="2">
    <source>
        <dbReference type="ARBA" id="ARBA00022692"/>
    </source>
</evidence>
<comment type="similarity">
    <text evidence="5">Belongs to the class VI-like SAM-binding methyltransferase superfamily. Isoprenylcysteine carboxyl methyltransferase family.</text>
</comment>
<evidence type="ECO:0000313" key="6">
    <source>
        <dbReference type="EMBL" id="KAF2716705.1"/>
    </source>
</evidence>
<evidence type="ECO:0000256" key="1">
    <source>
        <dbReference type="ARBA" id="ARBA00004141"/>
    </source>
</evidence>
<feature type="transmembrane region" description="Helical" evidence="5">
    <location>
        <begin position="154"/>
        <end position="171"/>
    </location>
</feature>
<keyword evidence="7" id="KW-1185">Reference proteome</keyword>
<dbReference type="Proteomes" id="UP000799441">
    <property type="component" value="Unassembled WGS sequence"/>
</dbReference>
<keyword evidence="2 5" id="KW-0812">Transmembrane</keyword>
<dbReference type="Gene3D" id="1.20.120.1630">
    <property type="match status" value="1"/>
</dbReference>
<reference evidence="6" key="1">
    <citation type="journal article" date="2020" name="Stud. Mycol.">
        <title>101 Dothideomycetes genomes: a test case for predicting lifestyles and emergence of pathogens.</title>
        <authorList>
            <person name="Haridas S."/>
            <person name="Albert R."/>
            <person name="Binder M."/>
            <person name="Bloem J."/>
            <person name="Labutti K."/>
            <person name="Salamov A."/>
            <person name="Andreopoulos B."/>
            <person name="Baker S."/>
            <person name="Barry K."/>
            <person name="Bills G."/>
            <person name="Bluhm B."/>
            <person name="Cannon C."/>
            <person name="Castanera R."/>
            <person name="Culley D."/>
            <person name="Daum C."/>
            <person name="Ezra D."/>
            <person name="Gonzalez J."/>
            <person name="Henrissat B."/>
            <person name="Kuo A."/>
            <person name="Liang C."/>
            <person name="Lipzen A."/>
            <person name="Lutzoni F."/>
            <person name="Magnuson J."/>
            <person name="Mondo S."/>
            <person name="Nolan M."/>
            <person name="Ohm R."/>
            <person name="Pangilinan J."/>
            <person name="Park H.-J."/>
            <person name="Ramirez L."/>
            <person name="Alfaro M."/>
            <person name="Sun H."/>
            <person name="Tritt A."/>
            <person name="Yoshinaga Y."/>
            <person name="Zwiers L.-H."/>
            <person name="Turgeon B."/>
            <person name="Goodwin S."/>
            <person name="Spatafora J."/>
            <person name="Crous P."/>
            <person name="Grigoriev I."/>
        </authorList>
    </citation>
    <scope>NUCLEOTIDE SEQUENCE</scope>
    <source>
        <strain evidence="6">CBS 116435</strain>
    </source>
</reference>
<comment type="catalytic activity">
    <reaction evidence="5">
        <text>[protein]-C-terminal S-[(2E,6E)-farnesyl]-L-cysteine + S-adenosyl-L-methionine = [protein]-C-terminal S-[(2E,6E)-farnesyl]-L-cysteine methyl ester + S-adenosyl-L-homocysteine</text>
        <dbReference type="Rhea" id="RHEA:21672"/>
        <dbReference type="Rhea" id="RHEA-COMP:12125"/>
        <dbReference type="Rhea" id="RHEA-COMP:12126"/>
        <dbReference type="ChEBI" id="CHEBI:57856"/>
        <dbReference type="ChEBI" id="CHEBI:59789"/>
        <dbReference type="ChEBI" id="CHEBI:90510"/>
        <dbReference type="ChEBI" id="CHEBI:90511"/>
        <dbReference type="EC" id="2.1.1.100"/>
    </reaction>
</comment>
<organism evidence="6 7">
    <name type="scientific">Polychaeton citri CBS 116435</name>
    <dbReference type="NCBI Taxonomy" id="1314669"/>
    <lineage>
        <taxon>Eukaryota</taxon>
        <taxon>Fungi</taxon>
        <taxon>Dikarya</taxon>
        <taxon>Ascomycota</taxon>
        <taxon>Pezizomycotina</taxon>
        <taxon>Dothideomycetes</taxon>
        <taxon>Dothideomycetidae</taxon>
        <taxon>Capnodiales</taxon>
        <taxon>Capnodiaceae</taxon>
        <taxon>Polychaeton</taxon>
    </lineage>
</organism>
<proteinExistence type="inferred from homology"/>
<evidence type="ECO:0000313" key="7">
    <source>
        <dbReference type="Proteomes" id="UP000799441"/>
    </source>
</evidence>
<feature type="transmembrane region" description="Helical" evidence="5">
    <location>
        <begin position="183"/>
        <end position="207"/>
    </location>
</feature>
<evidence type="ECO:0000256" key="4">
    <source>
        <dbReference type="ARBA" id="ARBA00023136"/>
    </source>
</evidence>
<feature type="transmembrane region" description="Helical" evidence="5">
    <location>
        <begin position="6"/>
        <end position="27"/>
    </location>
</feature>
<gene>
    <name evidence="6" type="ORF">K431DRAFT_289172</name>
</gene>
<evidence type="ECO:0000256" key="3">
    <source>
        <dbReference type="ARBA" id="ARBA00022989"/>
    </source>
</evidence>
<evidence type="ECO:0000256" key="5">
    <source>
        <dbReference type="RuleBase" id="RU362022"/>
    </source>
</evidence>
<comment type="caution">
    <text evidence="6">The sequence shown here is derived from an EMBL/GenBank/DDBJ whole genome shotgun (WGS) entry which is preliminary data.</text>
</comment>
<dbReference type="EMBL" id="MU003864">
    <property type="protein sequence ID" value="KAF2716705.1"/>
    <property type="molecule type" value="Genomic_DNA"/>
</dbReference>
<accession>A0A9P4PZJ0</accession>
<keyword evidence="5" id="KW-0256">Endoplasmic reticulum</keyword>
<dbReference type="Pfam" id="PF04140">
    <property type="entry name" value="ICMT"/>
    <property type="match status" value="1"/>
</dbReference>
<dbReference type="AlphaFoldDB" id="A0A9P4PZJ0"/>